<keyword evidence="3" id="KW-1185">Reference proteome</keyword>
<evidence type="ECO:0000256" key="1">
    <source>
        <dbReference type="SAM" id="MobiDB-lite"/>
    </source>
</evidence>
<reference evidence="2" key="1">
    <citation type="journal article" date="2020" name="Stud. Mycol.">
        <title>101 Dothideomycetes genomes: a test case for predicting lifestyles and emergence of pathogens.</title>
        <authorList>
            <person name="Haridas S."/>
            <person name="Albert R."/>
            <person name="Binder M."/>
            <person name="Bloem J."/>
            <person name="Labutti K."/>
            <person name="Salamov A."/>
            <person name="Andreopoulos B."/>
            <person name="Baker S."/>
            <person name="Barry K."/>
            <person name="Bills G."/>
            <person name="Bluhm B."/>
            <person name="Cannon C."/>
            <person name="Castanera R."/>
            <person name="Culley D."/>
            <person name="Daum C."/>
            <person name="Ezra D."/>
            <person name="Gonzalez J."/>
            <person name="Henrissat B."/>
            <person name="Kuo A."/>
            <person name="Liang C."/>
            <person name="Lipzen A."/>
            <person name="Lutzoni F."/>
            <person name="Magnuson J."/>
            <person name="Mondo S."/>
            <person name="Nolan M."/>
            <person name="Ohm R."/>
            <person name="Pangilinan J."/>
            <person name="Park H.-J."/>
            <person name="Ramirez L."/>
            <person name="Alfaro M."/>
            <person name="Sun H."/>
            <person name="Tritt A."/>
            <person name="Yoshinaga Y."/>
            <person name="Zwiers L.-H."/>
            <person name="Turgeon B."/>
            <person name="Goodwin S."/>
            <person name="Spatafora J."/>
            <person name="Crous P."/>
            <person name="Grigoriev I."/>
        </authorList>
    </citation>
    <scope>NUCLEOTIDE SEQUENCE</scope>
    <source>
        <strain evidence="2">ATCC 74209</strain>
    </source>
</reference>
<evidence type="ECO:0000313" key="2">
    <source>
        <dbReference type="EMBL" id="KAF2199430.1"/>
    </source>
</evidence>
<evidence type="ECO:0000313" key="3">
    <source>
        <dbReference type="Proteomes" id="UP000799536"/>
    </source>
</evidence>
<proteinExistence type="predicted"/>
<dbReference type="Proteomes" id="UP000799536">
    <property type="component" value="Unassembled WGS sequence"/>
</dbReference>
<dbReference type="AlphaFoldDB" id="A0A9P4MWZ1"/>
<feature type="region of interest" description="Disordered" evidence="1">
    <location>
        <begin position="194"/>
        <end position="217"/>
    </location>
</feature>
<comment type="caution">
    <text evidence="2">The sequence shown here is derived from an EMBL/GenBank/DDBJ whole genome shotgun (WGS) entry which is preliminary data.</text>
</comment>
<gene>
    <name evidence="2" type="ORF">GQ43DRAFT_433408</name>
</gene>
<feature type="compositionally biased region" description="Low complexity" evidence="1">
    <location>
        <begin position="194"/>
        <end position="207"/>
    </location>
</feature>
<dbReference type="EMBL" id="ML994076">
    <property type="protein sequence ID" value="KAF2199430.1"/>
    <property type="molecule type" value="Genomic_DNA"/>
</dbReference>
<accession>A0A9P4MWZ1</accession>
<organism evidence="2 3">
    <name type="scientific">Delitschia confertaspora ATCC 74209</name>
    <dbReference type="NCBI Taxonomy" id="1513339"/>
    <lineage>
        <taxon>Eukaryota</taxon>
        <taxon>Fungi</taxon>
        <taxon>Dikarya</taxon>
        <taxon>Ascomycota</taxon>
        <taxon>Pezizomycotina</taxon>
        <taxon>Dothideomycetes</taxon>
        <taxon>Pleosporomycetidae</taxon>
        <taxon>Pleosporales</taxon>
        <taxon>Delitschiaceae</taxon>
        <taxon>Delitschia</taxon>
    </lineage>
</organism>
<sequence>MLAGTKERSDGLSLSLQHSNFTSHTIRSQPFIHIDSSSLESPEKFIEIGEIEGALPAVLQIFPLRLLRPQHPRTQPQPPKPPTPHPHSLRITCQAMRGHYDTTGLPPYPPVQPTQAETQQLQQRTALADSLAAQNTQQMNQQEQQTRVTPTLEDLFKQRAAQHAHQQGSVKKQRIEGYGNWRAQYSLIPNSFSGQGVQGQRGQDGCQHQGSQFGNQQRSNMQMGIPEEVKQMASPHAGNALSTQEYGNRTSGGIGKGGFLIYDGPIVRSAHTPQPE</sequence>
<protein>
    <submittedName>
        <fullName evidence="2">Uncharacterized protein</fullName>
    </submittedName>
</protein>
<name>A0A9P4MWZ1_9PLEO</name>
<feature type="compositionally biased region" description="Polar residues" evidence="1">
    <location>
        <begin position="208"/>
        <end position="217"/>
    </location>
</feature>